<gene>
    <name evidence="1" type="ORF">CR513_13514</name>
</gene>
<dbReference type="Proteomes" id="UP000257109">
    <property type="component" value="Unassembled WGS sequence"/>
</dbReference>
<comment type="caution">
    <text evidence="1">The sequence shown here is derived from an EMBL/GenBank/DDBJ whole genome shotgun (WGS) entry which is preliminary data.</text>
</comment>
<dbReference type="EMBL" id="QJKJ01002423">
    <property type="protein sequence ID" value="RDY02956.1"/>
    <property type="molecule type" value="Genomic_DNA"/>
</dbReference>
<dbReference type="CDD" id="cd00303">
    <property type="entry name" value="retropepsin_like"/>
    <property type="match status" value="1"/>
</dbReference>
<sequence length="244" mass="27653">MTPLGRKRRSGLVITFDDPDMKHGAFSRDEPMVISVIAAEYRIEWVLVDQGSSANILYWSTFQKMKLPRLMECPGTLYGFAGERVPIKGTVELETVFGEGSRVRAIPVLYTVVDAKASYNIIMGRPAEVGSVWADSHVARRCYEDNLRVGSHTPKSVVNVLDFDLDPSCQYEHERPYLIEDVKEIQLGPLAAHKTKIGTTLSPEDEACLVRFLKQNYDVFAWTADDMPDIYPEFMCHRLSMNKE</sequence>
<name>A0A371HJJ7_MUCPR</name>
<dbReference type="PANTHER" id="PTHR33240">
    <property type="entry name" value="OS08G0508500 PROTEIN"/>
    <property type="match status" value="1"/>
</dbReference>
<organism evidence="1 2">
    <name type="scientific">Mucuna pruriens</name>
    <name type="common">Velvet bean</name>
    <name type="synonym">Dolichos pruriens</name>
    <dbReference type="NCBI Taxonomy" id="157652"/>
    <lineage>
        <taxon>Eukaryota</taxon>
        <taxon>Viridiplantae</taxon>
        <taxon>Streptophyta</taxon>
        <taxon>Embryophyta</taxon>
        <taxon>Tracheophyta</taxon>
        <taxon>Spermatophyta</taxon>
        <taxon>Magnoliopsida</taxon>
        <taxon>eudicotyledons</taxon>
        <taxon>Gunneridae</taxon>
        <taxon>Pentapetalae</taxon>
        <taxon>rosids</taxon>
        <taxon>fabids</taxon>
        <taxon>Fabales</taxon>
        <taxon>Fabaceae</taxon>
        <taxon>Papilionoideae</taxon>
        <taxon>50 kb inversion clade</taxon>
        <taxon>NPAAA clade</taxon>
        <taxon>indigoferoid/millettioid clade</taxon>
        <taxon>Phaseoleae</taxon>
        <taxon>Mucuna</taxon>
    </lineage>
</organism>
<protein>
    <submittedName>
        <fullName evidence="1">Uncharacterized protein</fullName>
    </submittedName>
</protein>
<evidence type="ECO:0000313" key="2">
    <source>
        <dbReference type="Proteomes" id="UP000257109"/>
    </source>
</evidence>
<accession>A0A371HJJ7</accession>
<dbReference type="PANTHER" id="PTHR33240:SF15">
    <property type="entry name" value="GAG-PRO-LIKE PROTEIN"/>
    <property type="match status" value="1"/>
</dbReference>
<dbReference type="AlphaFoldDB" id="A0A371HJJ7"/>
<keyword evidence="2" id="KW-1185">Reference proteome</keyword>
<reference evidence="1" key="1">
    <citation type="submission" date="2018-05" db="EMBL/GenBank/DDBJ databases">
        <title>Draft genome of Mucuna pruriens seed.</title>
        <authorList>
            <person name="Nnadi N.E."/>
            <person name="Vos R."/>
            <person name="Hasami M.H."/>
            <person name="Devisetty U.K."/>
            <person name="Aguiy J.C."/>
        </authorList>
    </citation>
    <scope>NUCLEOTIDE SEQUENCE [LARGE SCALE GENOMIC DNA]</scope>
    <source>
        <strain evidence="1">JCA_2017</strain>
    </source>
</reference>
<proteinExistence type="predicted"/>
<dbReference type="OrthoDB" id="1739701at2759"/>
<evidence type="ECO:0000313" key="1">
    <source>
        <dbReference type="EMBL" id="RDY02956.1"/>
    </source>
</evidence>
<feature type="non-terminal residue" evidence="1">
    <location>
        <position position="1"/>
    </location>
</feature>